<dbReference type="InterPro" id="IPR036390">
    <property type="entry name" value="WH_DNA-bd_sf"/>
</dbReference>
<dbReference type="InterPro" id="IPR036388">
    <property type="entry name" value="WH-like_DNA-bd_sf"/>
</dbReference>
<comment type="similarity">
    <text evidence="1">Belongs to the LysR transcriptional regulatory family.</text>
</comment>
<keyword evidence="2" id="KW-0805">Transcription regulation</keyword>
<organism evidence="6 7">
    <name type="scientific">Stenotrophomonas maltophilia</name>
    <name type="common">Pseudomonas maltophilia</name>
    <name type="synonym">Xanthomonas maltophilia</name>
    <dbReference type="NCBI Taxonomy" id="40324"/>
    <lineage>
        <taxon>Bacteria</taxon>
        <taxon>Pseudomonadati</taxon>
        <taxon>Pseudomonadota</taxon>
        <taxon>Gammaproteobacteria</taxon>
        <taxon>Lysobacterales</taxon>
        <taxon>Lysobacteraceae</taxon>
        <taxon>Stenotrophomonas</taxon>
        <taxon>Stenotrophomonas maltophilia group</taxon>
    </lineage>
</organism>
<dbReference type="SUPFAM" id="SSF53850">
    <property type="entry name" value="Periplasmic binding protein-like II"/>
    <property type="match status" value="1"/>
</dbReference>
<comment type="caution">
    <text evidence="6">The sequence shown here is derived from an EMBL/GenBank/DDBJ whole genome shotgun (WGS) entry which is preliminary data.</text>
</comment>
<evidence type="ECO:0000313" key="7">
    <source>
        <dbReference type="Proteomes" id="UP001218208"/>
    </source>
</evidence>
<gene>
    <name evidence="6" type="ORF">QEG23_000481</name>
</gene>
<evidence type="ECO:0000313" key="6">
    <source>
        <dbReference type="EMBL" id="EKT4091008.1"/>
    </source>
</evidence>
<keyword evidence="4" id="KW-0804">Transcription</keyword>
<dbReference type="PROSITE" id="PS50931">
    <property type="entry name" value="HTH_LYSR"/>
    <property type="match status" value="1"/>
</dbReference>
<dbReference type="Gene3D" id="1.10.10.10">
    <property type="entry name" value="Winged helix-like DNA-binding domain superfamily/Winged helix DNA-binding domain"/>
    <property type="match status" value="1"/>
</dbReference>
<dbReference type="PANTHER" id="PTHR30537">
    <property type="entry name" value="HTH-TYPE TRANSCRIPTIONAL REGULATOR"/>
    <property type="match status" value="1"/>
</dbReference>
<dbReference type="Gene3D" id="3.40.190.290">
    <property type="match status" value="1"/>
</dbReference>
<dbReference type="GO" id="GO:0006351">
    <property type="term" value="P:DNA-templated transcription"/>
    <property type="evidence" value="ECO:0007669"/>
    <property type="project" value="TreeGrafter"/>
</dbReference>
<dbReference type="InterPro" id="IPR005119">
    <property type="entry name" value="LysR_subst-bd"/>
</dbReference>
<dbReference type="PANTHER" id="PTHR30537:SF5">
    <property type="entry name" value="HTH-TYPE TRANSCRIPTIONAL ACTIVATOR TTDR-RELATED"/>
    <property type="match status" value="1"/>
</dbReference>
<dbReference type="CDD" id="cd08422">
    <property type="entry name" value="PBP2_CrgA_like"/>
    <property type="match status" value="1"/>
</dbReference>
<protein>
    <submittedName>
        <fullName evidence="6">LysR family transcriptional regulator</fullName>
    </submittedName>
</protein>
<dbReference type="AlphaFoldDB" id="A0AAI9BYS5"/>
<feature type="domain" description="HTH lysR-type" evidence="5">
    <location>
        <begin position="2"/>
        <end position="59"/>
    </location>
</feature>
<dbReference type="GO" id="GO:0003700">
    <property type="term" value="F:DNA-binding transcription factor activity"/>
    <property type="evidence" value="ECO:0007669"/>
    <property type="project" value="InterPro"/>
</dbReference>
<dbReference type="RefSeq" id="WP_164160488.1">
    <property type="nucleotide sequence ID" value="NZ_JAVTIG010000003.1"/>
</dbReference>
<dbReference type="Proteomes" id="UP001218208">
    <property type="component" value="Unassembled WGS sequence"/>
</dbReference>
<name>A0AAI9BYS5_STEMA</name>
<evidence type="ECO:0000256" key="1">
    <source>
        <dbReference type="ARBA" id="ARBA00009437"/>
    </source>
</evidence>
<dbReference type="SUPFAM" id="SSF46785">
    <property type="entry name" value="Winged helix' DNA-binding domain"/>
    <property type="match status" value="1"/>
</dbReference>
<evidence type="ECO:0000256" key="2">
    <source>
        <dbReference type="ARBA" id="ARBA00023015"/>
    </source>
</evidence>
<keyword evidence="3" id="KW-0238">DNA-binding</keyword>
<dbReference type="InterPro" id="IPR000847">
    <property type="entry name" value="LysR_HTH_N"/>
</dbReference>
<reference evidence="6" key="1">
    <citation type="submission" date="2022-07" db="EMBL/GenBank/DDBJ databases">
        <authorList>
            <consortium name="DAFM: The Division of Animal and Food Microbiology"/>
        </authorList>
    </citation>
    <scope>NUCLEOTIDE SEQUENCE</scope>
    <source>
        <strain evidence="6">19MO01SH01-2</strain>
    </source>
</reference>
<dbReference type="EMBL" id="ABLOJW010000002">
    <property type="protein sequence ID" value="EKT4091008.1"/>
    <property type="molecule type" value="Genomic_DNA"/>
</dbReference>
<evidence type="ECO:0000256" key="4">
    <source>
        <dbReference type="ARBA" id="ARBA00023163"/>
    </source>
</evidence>
<dbReference type="Pfam" id="PF03466">
    <property type="entry name" value="LysR_substrate"/>
    <property type="match status" value="1"/>
</dbReference>
<accession>A0AAI9BYS5</accession>
<dbReference type="InterPro" id="IPR058163">
    <property type="entry name" value="LysR-type_TF_proteobact-type"/>
</dbReference>
<dbReference type="FunFam" id="1.10.10.10:FF:000001">
    <property type="entry name" value="LysR family transcriptional regulator"/>
    <property type="match status" value="1"/>
</dbReference>
<proteinExistence type="inferred from homology"/>
<dbReference type="GO" id="GO:0043565">
    <property type="term" value="F:sequence-specific DNA binding"/>
    <property type="evidence" value="ECO:0007669"/>
    <property type="project" value="TreeGrafter"/>
</dbReference>
<dbReference type="Pfam" id="PF00126">
    <property type="entry name" value="HTH_1"/>
    <property type="match status" value="1"/>
</dbReference>
<sequence>MIDLNDVALFVQVAKAGSFAEAARRVGMPSNTASRRIQQLEAQLGVRLLHRSTRKLTLTDAGEGLYARSVEQIEALADVTQELSEGSEVPVGKVRVAAPVDFFNWFQLEWVQSFLQAHPRVRLEFVLNDARADLVADGIDVAIRAGAVTGPTLIARRVGNNRAVLVASPAYLEARGAPSALEDLSTHDCIAVPPGSGRTQWRLMGPDGPAEVEVRGRFSANSALALTKACVAGMGIALLTEAMVAQPLRDGLLVQVLPDYRIDGLELFVVYQSRRQLPRAASAFVEFATTHLVQGQLVDA</sequence>
<evidence type="ECO:0000256" key="3">
    <source>
        <dbReference type="ARBA" id="ARBA00023125"/>
    </source>
</evidence>
<evidence type="ECO:0000259" key="5">
    <source>
        <dbReference type="PROSITE" id="PS50931"/>
    </source>
</evidence>